<organism evidence="3 4">
    <name type="scientific">Aspergillus sclerotiicarbonarius (strain CBS 121057 / IBT 28362)</name>
    <dbReference type="NCBI Taxonomy" id="1448318"/>
    <lineage>
        <taxon>Eukaryota</taxon>
        <taxon>Fungi</taxon>
        <taxon>Dikarya</taxon>
        <taxon>Ascomycota</taxon>
        <taxon>Pezizomycotina</taxon>
        <taxon>Eurotiomycetes</taxon>
        <taxon>Eurotiomycetidae</taxon>
        <taxon>Eurotiales</taxon>
        <taxon>Aspergillaceae</taxon>
        <taxon>Aspergillus</taxon>
        <taxon>Aspergillus subgen. Circumdati</taxon>
    </lineage>
</organism>
<evidence type="ECO:0000313" key="4">
    <source>
        <dbReference type="Proteomes" id="UP000248423"/>
    </source>
</evidence>
<feature type="domain" description="C2H2-type" evidence="2">
    <location>
        <begin position="438"/>
        <end position="463"/>
    </location>
</feature>
<dbReference type="VEuPathDB" id="FungiDB:BO78DRAFT_467933"/>
<accession>A0A319EGB4</accession>
<protein>
    <recommendedName>
        <fullName evidence="2">C2H2-type domain-containing protein</fullName>
    </recommendedName>
</protein>
<dbReference type="Proteomes" id="UP000248423">
    <property type="component" value="Unassembled WGS sequence"/>
</dbReference>
<dbReference type="STRING" id="1448318.A0A319EGB4"/>
<dbReference type="EMBL" id="KZ826328">
    <property type="protein sequence ID" value="PYI09327.1"/>
    <property type="molecule type" value="Genomic_DNA"/>
</dbReference>
<dbReference type="Gene3D" id="3.30.160.60">
    <property type="entry name" value="Classic Zinc Finger"/>
    <property type="match status" value="1"/>
</dbReference>
<gene>
    <name evidence="3" type="ORF">BO78DRAFT_467933</name>
</gene>
<dbReference type="AlphaFoldDB" id="A0A319EGB4"/>
<feature type="domain" description="C2H2-type" evidence="2">
    <location>
        <begin position="387"/>
        <end position="415"/>
    </location>
</feature>
<proteinExistence type="predicted"/>
<feature type="region of interest" description="Disordered" evidence="1">
    <location>
        <begin position="95"/>
        <end position="114"/>
    </location>
</feature>
<dbReference type="SMART" id="SM00355">
    <property type="entry name" value="ZnF_C2H2"/>
    <property type="match status" value="3"/>
</dbReference>
<dbReference type="PANTHER" id="PTHR35391">
    <property type="entry name" value="C2H2-TYPE DOMAIN-CONTAINING PROTEIN-RELATED"/>
    <property type="match status" value="1"/>
</dbReference>
<reference evidence="3 4" key="1">
    <citation type="submission" date="2018-02" db="EMBL/GenBank/DDBJ databases">
        <title>The genomes of Aspergillus section Nigri reveals drivers in fungal speciation.</title>
        <authorList>
            <consortium name="DOE Joint Genome Institute"/>
            <person name="Vesth T.C."/>
            <person name="Nybo J."/>
            <person name="Theobald S."/>
            <person name="Brandl J."/>
            <person name="Frisvad J.C."/>
            <person name="Nielsen K.F."/>
            <person name="Lyhne E.K."/>
            <person name="Kogle M.E."/>
            <person name="Kuo A."/>
            <person name="Riley R."/>
            <person name="Clum A."/>
            <person name="Nolan M."/>
            <person name="Lipzen A."/>
            <person name="Salamov A."/>
            <person name="Henrissat B."/>
            <person name="Wiebenga A."/>
            <person name="De vries R.P."/>
            <person name="Grigoriev I.V."/>
            <person name="Mortensen U.H."/>
            <person name="Andersen M.R."/>
            <person name="Baker S.E."/>
        </authorList>
    </citation>
    <scope>NUCLEOTIDE SEQUENCE [LARGE SCALE GENOMIC DNA]</scope>
    <source>
        <strain evidence="3 4">CBS 121057</strain>
    </source>
</reference>
<dbReference type="OrthoDB" id="20872at2759"/>
<evidence type="ECO:0000256" key="1">
    <source>
        <dbReference type="SAM" id="MobiDB-lite"/>
    </source>
</evidence>
<dbReference type="InterPro" id="IPR013087">
    <property type="entry name" value="Znf_C2H2_type"/>
</dbReference>
<feature type="domain" description="C2H2-type" evidence="2">
    <location>
        <begin position="354"/>
        <end position="381"/>
    </location>
</feature>
<evidence type="ECO:0000313" key="3">
    <source>
        <dbReference type="EMBL" id="PYI09327.1"/>
    </source>
</evidence>
<keyword evidence="4" id="KW-1185">Reference proteome</keyword>
<evidence type="ECO:0000259" key="2">
    <source>
        <dbReference type="SMART" id="SM00355"/>
    </source>
</evidence>
<feature type="region of interest" description="Disordered" evidence="1">
    <location>
        <begin position="136"/>
        <end position="155"/>
    </location>
</feature>
<dbReference type="PANTHER" id="PTHR35391:SF7">
    <property type="entry name" value="C2H2-TYPE DOMAIN-CONTAINING PROTEIN"/>
    <property type="match status" value="1"/>
</dbReference>
<name>A0A319EGB4_ASPSB</name>
<sequence>MASTSKTTARPISKESLAIVPLLEACRNISLLMNEGWAASQLLKFQTTWILKLRIGPTSNGLLDEETLCHESEIQDTLPVNVSHLRKALEVCMDTASSRPPSPTESDFLDKYQSDGDYDADDDSACETDFPRNILTNHTAGSQPYTPTSPTNPHFQQWKGEIQRTKGMVETRLQSLQYLADQVENIHYRKLCKLPDSKFRRRDYAHLGDEKYKQHAEVDVEDLLALRKRVLDVLFECNPHLGGDIGPNNGATSRLSDVSDQRLQSVLQVVYGVLRRRNRFTFWRRRDERGGVSQTKGRGWPVLGSLIHARWPAPPVLSEGETTFRCPICGDTLLRAESEHGNWEIHVSHDLAPYTCFIPGCNKSSPFRQREDLQTHLEEKHGRMEYWKCLPCSMHGTYREFRTKDDLLEHLDLDHPTFDRSRESGRPPVKLTRPAGIRECPLCFLSAEEAWDPEQFLDHVGVHLRDLALLAVPGVEVSDGGGDGDEGMALDGEVWWC</sequence>